<keyword evidence="3" id="KW-1185">Reference proteome</keyword>
<sequence length="100" mass="11256">MKLNRLIAGAMLAAVFALPMPSWADDPCEVTLCMWGAFNGVRPSECNSSYKKYFSIIKKKHGKIRWGQTADAREEYLSKCPTAEQDPINKIQSKFGKKRG</sequence>
<proteinExistence type="predicted"/>
<dbReference type="RefSeq" id="WP_280945025.1">
    <property type="nucleotide sequence ID" value="NZ_CP123772.1"/>
</dbReference>
<accession>A0ABY8PMJ6</accession>
<dbReference type="EMBL" id="CP123772">
    <property type="protein sequence ID" value="WGO96443.1"/>
    <property type="molecule type" value="Genomic_DNA"/>
</dbReference>
<evidence type="ECO:0000256" key="1">
    <source>
        <dbReference type="SAM" id="SignalP"/>
    </source>
</evidence>
<keyword evidence="1" id="KW-0732">Signal</keyword>
<keyword evidence="2" id="KW-0614">Plasmid</keyword>
<protein>
    <submittedName>
        <fullName evidence="2">TrbM/KikA/MpfK family conjugal transfer protein</fullName>
    </submittedName>
</protein>
<geneLocation type="plasmid" evidence="2 3">
    <name>unnamed</name>
</geneLocation>
<evidence type="ECO:0000313" key="3">
    <source>
        <dbReference type="Proteomes" id="UP001227386"/>
    </source>
</evidence>
<dbReference type="Proteomes" id="UP001227386">
    <property type="component" value="Plasmid unnamed"/>
</dbReference>
<name>A0ABY8PMJ6_9PSED</name>
<gene>
    <name evidence="2" type="ORF">QCD61_28180</name>
</gene>
<dbReference type="InterPro" id="IPR009989">
    <property type="entry name" value="TrbM"/>
</dbReference>
<evidence type="ECO:0000313" key="2">
    <source>
        <dbReference type="EMBL" id="WGO96443.1"/>
    </source>
</evidence>
<feature type="chain" id="PRO_5046251565" evidence="1">
    <location>
        <begin position="25"/>
        <end position="100"/>
    </location>
</feature>
<organism evidence="2 3">
    <name type="scientific">Pseudomonas viciae</name>
    <dbReference type="NCBI Taxonomy" id="2505979"/>
    <lineage>
        <taxon>Bacteria</taxon>
        <taxon>Pseudomonadati</taxon>
        <taxon>Pseudomonadota</taxon>
        <taxon>Gammaproteobacteria</taxon>
        <taxon>Pseudomonadales</taxon>
        <taxon>Pseudomonadaceae</taxon>
        <taxon>Pseudomonas</taxon>
    </lineage>
</organism>
<feature type="signal peptide" evidence="1">
    <location>
        <begin position="1"/>
        <end position="24"/>
    </location>
</feature>
<reference evidence="2 3" key="1">
    <citation type="journal article" date="2012" name="Appl. Soil Ecol.">
        <title>Isolation and characterization of new plant growth-promoting bacterial endophytes.</title>
        <authorList>
            <person name="Rashid S."/>
            <person name="Charles T.C."/>
            <person name="Glick B.R."/>
        </authorList>
    </citation>
    <scope>NUCLEOTIDE SEQUENCE [LARGE SCALE GENOMIC DNA]</scope>
    <source>
        <strain evidence="2 3">YsS1</strain>
        <plasmid evidence="2 3">unnamed</plasmid>
    </source>
</reference>
<dbReference type="Pfam" id="PF07424">
    <property type="entry name" value="TrbM"/>
    <property type="match status" value="1"/>
</dbReference>